<evidence type="ECO:0000313" key="2">
    <source>
        <dbReference type="EMBL" id="KAK4254293.1"/>
    </source>
</evidence>
<protein>
    <recommendedName>
        <fullName evidence="1">Reverse transcriptase domain-containing protein</fullName>
    </recommendedName>
</protein>
<dbReference type="InterPro" id="IPR000477">
    <property type="entry name" value="RT_dom"/>
</dbReference>
<feature type="domain" description="Reverse transcriptase" evidence="1">
    <location>
        <begin position="37"/>
        <end position="98"/>
    </location>
</feature>
<organism evidence="2 3">
    <name type="scientific">Acacia crassicarpa</name>
    <name type="common">northern wattle</name>
    <dbReference type="NCBI Taxonomy" id="499986"/>
    <lineage>
        <taxon>Eukaryota</taxon>
        <taxon>Viridiplantae</taxon>
        <taxon>Streptophyta</taxon>
        <taxon>Embryophyta</taxon>
        <taxon>Tracheophyta</taxon>
        <taxon>Spermatophyta</taxon>
        <taxon>Magnoliopsida</taxon>
        <taxon>eudicotyledons</taxon>
        <taxon>Gunneridae</taxon>
        <taxon>Pentapetalae</taxon>
        <taxon>rosids</taxon>
        <taxon>fabids</taxon>
        <taxon>Fabales</taxon>
        <taxon>Fabaceae</taxon>
        <taxon>Caesalpinioideae</taxon>
        <taxon>mimosoid clade</taxon>
        <taxon>Acacieae</taxon>
        <taxon>Acacia</taxon>
    </lineage>
</organism>
<evidence type="ECO:0000259" key="1">
    <source>
        <dbReference type="Pfam" id="PF00078"/>
    </source>
</evidence>
<sequence>MALPELEELRRQLKELLDARHIWPSKAPYGVPALFQRKHDRSLRLCINYRDLNEVTIKNKYPIPLIVDLFDRLGKAKHFSKLNLRSGYHQIHITEGDEP</sequence>
<dbReference type="Gene3D" id="3.30.70.270">
    <property type="match status" value="1"/>
</dbReference>
<proteinExistence type="predicted"/>
<name>A0AAE1IRI4_9FABA</name>
<reference evidence="2" key="1">
    <citation type="submission" date="2023-10" db="EMBL/GenBank/DDBJ databases">
        <title>Chromosome-level genome of the transformable northern wattle, Acacia crassicarpa.</title>
        <authorList>
            <person name="Massaro I."/>
            <person name="Sinha N.R."/>
            <person name="Poethig S."/>
            <person name="Leichty A.R."/>
        </authorList>
    </citation>
    <scope>NUCLEOTIDE SEQUENCE</scope>
    <source>
        <strain evidence="2">Acra3RX</strain>
        <tissue evidence="2">Leaf</tissue>
    </source>
</reference>
<evidence type="ECO:0000313" key="3">
    <source>
        <dbReference type="Proteomes" id="UP001293593"/>
    </source>
</evidence>
<dbReference type="InterPro" id="IPR043502">
    <property type="entry name" value="DNA/RNA_pol_sf"/>
</dbReference>
<dbReference type="Gene3D" id="3.10.10.10">
    <property type="entry name" value="HIV Type 1 Reverse Transcriptase, subunit A, domain 1"/>
    <property type="match status" value="1"/>
</dbReference>
<dbReference type="InterPro" id="IPR053134">
    <property type="entry name" value="RNA-dir_DNA_polymerase"/>
</dbReference>
<keyword evidence="3" id="KW-1185">Reference proteome</keyword>
<dbReference type="Proteomes" id="UP001293593">
    <property type="component" value="Unassembled WGS sequence"/>
</dbReference>
<dbReference type="Pfam" id="PF00078">
    <property type="entry name" value="RVT_1"/>
    <property type="match status" value="1"/>
</dbReference>
<gene>
    <name evidence="2" type="ORF">QN277_009696</name>
</gene>
<dbReference type="PANTHER" id="PTHR24559">
    <property type="entry name" value="TRANSPOSON TY3-I GAG-POL POLYPROTEIN"/>
    <property type="match status" value="1"/>
</dbReference>
<dbReference type="EMBL" id="JAWXYG010000014">
    <property type="protein sequence ID" value="KAK4254293.1"/>
    <property type="molecule type" value="Genomic_DNA"/>
</dbReference>
<comment type="caution">
    <text evidence="2">The sequence shown here is derived from an EMBL/GenBank/DDBJ whole genome shotgun (WGS) entry which is preliminary data.</text>
</comment>
<dbReference type="SUPFAM" id="SSF56672">
    <property type="entry name" value="DNA/RNA polymerases"/>
    <property type="match status" value="1"/>
</dbReference>
<dbReference type="CDD" id="cd01647">
    <property type="entry name" value="RT_LTR"/>
    <property type="match status" value="1"/>
</dbReference>
<accession>A0AAE1IRI4</accession>
<dbReference type="InterPro" id="IPR043128">
    <property type="entry name" value="Rev_trsase/Diguanyl_cyclase"/>
</dbReference>
<dbReference type="AlphaFoldDB" id="A0AAE1IRI4"/>
<dbReference type="PANTHER" id="PTHR24559:SF436">
    <property type="entry name" value="RNA-DIRECTED DNA POLYMERASE HOMOLOG"/>
    <property type="match status" value="1"/>
</dbReference>